<name>A0A8H4QT18_9AGAR</name>
<protein>
    <recommendedName>
        <fullName evidence="5">FAD/NAD(P)-binding domain-containing protein</fullName>
    </recommendedName>
</protein>
<evidence type="ECO:0000256" key="1">
    <source>
        <dbReference type="ARBA" id="ARBA00006442"/>
    </source>
</evidence>
<evidence type="ECO:0000259" key="5">
    <source>
        <dbReference type="Pfam" id="PF07992"/>
    </source>
</evidence>
<feature type="domain" description="FAD/NAD(P)-binding" evidence="5">
    <location>
        <begin position="8"/>
        <end position="297"/>
    </location>
</feature>
<keyword evidence="4" id="KW-0560">Oxidoreductase</keyword>
<dbReference type="GO" id="GO:0050660">
    <property type="term" value="F:flavin adenine dinucleotide binding"/>
    <property type="evidence" value="ECO:0007669"/>
    <property type="project" value="TreeGrafter"/>
</dbReference>
<dbReference type="SUPFAM" id="SSF51905">
    <property type="entry name" value="FAD/NAD(P)-binding domain"/>
    <property type="match status" value="1"/>
</dbReference>
<accession>A0A8H4QT18</accession>
<dbReference type="AlphaFoldDB" id="A0A8H4QT18"/>
<sequence>MTADTKKRVVVIGGGAAGATIVRNLSKTLDASKHQLILITARPKFTYLPASLRVLVSKDASLDTVFMPYDTVFGSFPGELKIGAVSSIEEMKDAPNGHVILKDGEQVAYDILVVATGSAWSGLVSFPNEEAEYKEHVETWRTKFEKASNIVIVGGGSVGIEIAGEIKDVYPTKSVTIVQGQSRLLNEIYPDRFRADIEQRLRRRGVDFLFEDQVPKDAQVDPETQTIITKNGKTLKCDLLVVARGAGPNTSLLSFLKPLPLNEQNLVDVMPTLQVRGHPSIFAAGDIINLPEAKQFAKTAGHASVVSANVMSLLKDQEPKKECKPGKEIIVISNGKNGGAAYFGILWGLCFGDYFCRTIKSRDLLVGVVRQGLGLPKI</sequence>
<comment type="similarity">
    <text evidence="1">Belongs to the FAD-dependent oxidoreductase family.</text>
</comment>
<evidence type="ECO:0000313" key="6">
    <source>
        <dbReference type="EMBL" id="KAF4616434.1"/>
    </source>
</evidence>
<dbReference type="Gene3D" id="3.50.50.100">
    <property type="match status" value="1"/>
</dbReference>
<dbReference type="PANTHER" id="PTHR43735">
    <property type="entry name" value="APOPTOSIS-INDUCING FACTOR 1"/>
    <property type="match status" value="1"/>
</dbReference>
<keyword evidence="2" id="KW-0285">Flavoprotein</keyword>
<dbReference type="PRINTS" id="PR00368">
    <property type="entry name" value="FADPNR"/>
</dbReference>
<evidence type="ECO:0000256" key="3">
    <source>
        <dbReference type="ARBA" id="ARBA00022827"/>
    </source>
</evidence>
<gene>
    <name evidence="6" type="ORF">D9613_008656</name>
</gene>
<dbReference type="PANTHER" id="PTHR43735:SF3">
    <property type="entry name" value="FERROPTOSIS SUPPRESSOR PROTEIN 1"/>
    <property type="match status" value="1"/>
</dbReference>
<dbReference type="Pfam" id="PF07992">
    <property type="entry name" value="Pyr_redox_2"/>
    <property type="match status" value="1"/>
</dbReference>
<evidence type="ECO:0000256" key="4">
    <source>
        <dbReference type="ARBA" id="ARBA00023002"/>
    </source>
</evidence>
<dbReference type="InterPro" id="IPR036188">
    <property type="entry name" value="FAD/NAD-bd_sf"/>
</dbReference>
<organism evidence="6 7">
    <name type="scientific">Agrocybe pediades</name>
    <dbReference type="NCBI Taxonomy" id="84607"/>
    <lineage>
        <taxon>Eukaryota</taxon>
        <taxon>Fungi</taxon>
        <taxon>Dikarya</taxon>
        <taxon>Basidiomycota</taxon>
        <taxon>Agaricomycotina</taxon>
        <taxon>Agaricomycetes</taxon>
        <taxon>Agaricomycetidae</taxon>
        <taxon>Agaricales</taxon>
        <taxon>Agaricineae</taxon>
        <taxon>Strophariaceae</taxon>
        <taxon>Agrocybe</taxon>
    </lineage>
</organism>
<dbReference type="GO" id="GO:0004174">
    <property type="term" value="F:electron-transferring-flavoprotein dehydrogenase activity"/>
    <property type="evidence" value="ECO:0007669"/>
    <property type="project" value="TreeGrafter"/>
</dbReference>
<keyword evidence="3" id="KW-0274">FAD</keyword>
<dbReference type="GO" id="GO:0005737">
    <property type="term" value="C:cytoplasm"/>
    <property type="evidence" value="ECO:0007669"/>
    <property type="project" value="TreeGrafter"/>
</dbReference>
<evidence type="ECO:0000313" key="7">
    <source>
        <dbReference type="Proteomes" id="UP000521872"/>
    </source>
</evidence>
<keyword evidence="7" id="KW-1185">Reference proteome</keyword>
<dbReference type="EMBL" id="JAACJL010000031">
    <property type="protein sequence ID" value="KAF4616434.1"/>
    <property type="molecule type" value="Genomic_DNA"/>
</dbReference>
<evidence type="ECO:0000256" key="2">
    <source>
        <dbReference type="ARBA" id="ARBA00022630"/>
    </source>
</evidence>
<dbReference type="Proteomes" id="UP000521872">
    <property type="component" value="Unassembled WGS sequence"/>
</dbReference>
<proteinExistence type="inferred from homology"/>
<dbReference type="PRINTS" id="PR00411">
    <property type="entry name" value="PNDRDTASEI"/>
</dbReference>
<reference evidence="6 7" key="1">
    <citation type="submission" date="2019-12" db="EMBL/GenBank/DDBJ databases">
        <authorList>
            <person name="Floudas D."/>
            <person name="Bentzer J."/>
            <person name="Ahren D."/>
            <person name="Johansson T."/>
            <person name="Persson P."/>
            <person name="Tunlid A."/>
        </authorList>
    </citation>
    <scope>NUCLEOTIDE SEQUENCE [LARGE SCALE GENOMIC DNA]</scope>
    <source>
        <strain evidence="6 7">CBS 102.39</strain>
    </source>
</reference>
<dbReference type="InterPro" id="IPR023753">
    <property type="entry name" value="FAD/NAD-binding_dom"/>
</dbReference>
<comment type="caution">
    <text evidence="6">The sequence shown here is derived from an EMBL/GenBank/DDBJ whole genome shotgun (WGS) entry which is preliminary data.</text>
</comment>